<feature type="compositionally biased region" description="Basic and acidic residues" evidence="2">
    <location>
        <begin position="324"/>
        <end position="348"/>
    </location>
</feature>
<sequence length="804" mass="89127">MEKPPVNEAPILHVVVVGFHHIKGYQLEYAYPPILGKGETEAQENQDLPEPWKHLPSLALPDGAHNYEEDTVYFHLPALDNPKRTVFGISCYRQISAEMLLRRGSDVTRSSVQKSVCVLSRLPLYGVIQAKLQLVTHAYFDERDFSQVALLKETYQNLNALLSSDMMHGGQPYLGLSSRDLVLHFKHKAVLLFKLLLLERKVLFYKTPVKDLCSTILTLCSLFPGMLEQGLEECACTAGLRQLSSELRPEEHDFLEVHLSHSPSELKQSLDTLASEKNRKKEFSSEDAVREEEVHSPEDLSLLSKTIRNSESKSLAKRAESFENATDDVKSATVTRKDSEEKKDKTETPRLSLGSVGKEFISKILPVSLGDIPYLNRVTDDAVFEEEDKLVSEIDELLDSDPKEKTEMRSKLEFVEREDCDAVKSPTTPVAGKESASFLGNRGFIWSKLPSAIYSLTSRESPSGVTKGGVPGAGDDSDFASELDGSTTPCEDSSGLVTLNLAGEGGELGNVSGLNSRDQDDLLLLQSIPKVIALPNEDCGLPLCIFSKGSLCLPYVSLPTIDLLSDISIRSCVVGATNDLFKQKKHLFDVIVEVDECKITILDNDLRRQLYLTMEDLRFADYLVKNVLDDSRDLFLDGTCWQGGEEWLRSEFKVYLISLLKTAQLEDAVSSKDQEAFNTAFLSAWKTTHNFKMWNSVEHPCLADIPTGHYYKGQLTVADMKLRISHSIQNSERGRKLNQAVVSTGRAMAQTTGKVVGGALTSAKSVVSSLWSHFSPPTPSSSTESVPPTLPKEESVETVLSPKE</sequence>
<dbReference type="InterPro" id="IPR051731">
    <property type="entry name" value="DENND11/AVL9_GEFs"/>
</dbReference>
<feature type="region of interest" description="Disordered" evidence="2">
    <location>
        <begin position="773"/>
        <end position="804"/>
    </location>
</feature>
<feature type="compositionally biased region" description="Low complexity" evidence="2">
    <location>
        <begin position="773"/>
        <end position="787"/>
    </location>
</feature>
<organism evidence="4">
    <name type="scientific">Rhipicephalus appendiculatus</name>
    <name type="common">Brown ear tick</name>
    <dbReference type="NCBI Taxonomy" id="34631"/>
    <lineage>
        <taxon>Eukaryota</taxon>
        <taxon>Metazoa</taxon>
        <taxon>Ecdysozoa</taxon>
        <taxon>Arthropoda</taxon>
        <taxon>Chelicerata</taxon>
        <taxon>Arachnida</taxon>
        <taxon>Acari</taxon>
        <taxon>Parasitiformes</taxon>
        <taxon>Ixodida</taxon>
        <taxon>Ixodoidea</taxon>
        <taxon>Ixodidae</taxon>
        <taxon>Rhipicephalinae</taxon>
        <taxon>Rhipicephalus</taxon>
        <taxon>Rhipicephalus</taxon>
    </lineage>
</organism>
<evidence type="ECO:0000256" key="1">
    <source>
        <dbReference type="ARBA" id="ARBA00038178"/>
    </source>
</evidence>
<comment type="similarity">
    <text evidence="1">Belongs to the AVL9 family.</text>
</comment>
<evidence type="ECO:0000313" key="4">
    <source>
        <dbReference type="EMBL" id="JAP84298.1"/>
    </source>
</evidence>
<dbReference type="InterPro" id="IPR037516">
    <property type="entry name" value="Tripartite_DENN"/>
</dbReference>
<feature type="domain" description="UDENN" evidence="3">
    <location>
        <begin position="12"/>
        <end position="451"/>
    </location>
</feature>
<dbReference type="InterPro" id="IPR018307">
    <property type="entry name" value="ABL9/DENND6_dom"/>
</dbReference>
<evidence type="ECO:0000256" key="2">
    <source>
        <dbReference type="SAM" id="MobiDB-lite"/>
    </source>
</evidence>
<dbReference type="AlphaFoldDB" id="A0A131Z065"/>
<reference evidence="4" key="1">
    <citation type="journal article" date="2016" name="Ticks Tick Borne Dis.">
        <title>De novo assembly and annotation of the salivary gland transcriptome of Rhipicephalus appendiculatus male and female ticks during blood feeding.</title>
        <authorList>
            <person name="de Castro M.H."/>
            <person name="de Klerk D."/>
            <person name="Pienaar R."/>
            <person name="Latif A.A."/>
            <person name="Rees D.J."/>
            <person name="Mans B.J."/>
        </authorList>
    </citation>
    <scope>NUCLEOTIDE SEQUENCE</scope>
    <source>
        <tissue evidence="4">Salivary glands</tissue>
    </source>
</reference>
<dbReference type="Pfam" id="PF09794">
    <property type="entry name" value="Avl9"/>
    <property type="match status" value="1"/>
</dbReference>
<proteinExistence type="inferred from homology"/>
<accession>A0A131Z065</accession>
<dbReference type="GO" id="GO:0005737">
    <property type="term" value="C:cytoplasm"/>
    <property type="evidence" value="ECO:0007669"/>
    <property type="project" value="TreeGrafter"/>
</dbReference>
<dbReference type="PANTHER" id="PTHR31017:SF1">
    <property type="entry name" value="LATE SECRETORY PATHWAY PROTEIN AVL9 HOMOLOG"/>
    <property type="match status" value="1"/>
</dbReference>
<dbReference type="PANTHER" id="PTHR31017">
    <property type="entry name" value="LATE SECRETORY PATHWAY PROTEIN AVL9-RELATED"/>
    <property type="match status" value="1"/>
</dbReference>
<feature type="region of interest" description="Disordered" evidence="2">
    <location>
        <begin position="460"/>
        <end position="491"/>
    </location>
</feature>
<dbReference type="EMBL" id="GEDV01004259">
    <property type="protein sequence ID" value="JAP84298.1"/>
    <property type="molecule type" value="Transcribed_RNA"/>
</dbReference>
<feature type="region of interest" description="Disordered" evidence="2">
    <location>
        <begin position="277"/>
        <end position="297"/>
    </location>
</feature>
<protein>
    <recommendedName>
        <fullName evidence="3">UDENN domain-containing protein</fullName>
    </recommendedName>
</protein>
<name>A0A131Z065_RHIAP</name>
<feature type="region of interest" description="Disordered" evidence="2">
    <location>
        <begin position="324"/>
        <end position="350"/>
    </location>
</feature>
<dbReference type="PROSITE" id="PS50211">
    <property type="entry name" value="DENN"/>
    <property type="match status" value="1"/>
</dbReference>
<evidence type="ECO:0000259" key="3">
    <source>
        <dbReference type="PROSITE" id="PS50211"/>
    </source>
</evidence>